<keyword evidence="1" id="KW-0472">Membrane</keyword>
<proteinExistence type="predicted"/>
<dbReference type="PROSITE" id="PS51831">
    <property type="entry name" value="HD"/>
    <property type="match status" value="1"/>
</dbReference>
<dbReference type="Pfam" id="PF07698">
    <property type="entry name" value="7TM-7TMR_HD"/>
    <property type="match status" value="1"/>
</dbReference>
<feature type="non-terminal residue" evidence="3">
    <location>
        <position position="538"/>
    </location>
</feature>
<feature type="domain" description="HD" evidence="2">
    <location>
        <begin position="467"/>
        <end position="538"/>
    </location>
</feature>
<protein>
    <submittedName>
        <fullName evidence="3">HDIG domain-containing protein</fullName>
    </submittedName>
</protein>
<dbReference type="Gene3D" id="1.10.3210.10">
    <property type="entry name" value="Hypothetical protein af1432"/>
    <property type="match status" value="1"/>
</dbReference>
<comment type="caution">
    <text evidence="3">The sequence shown here is derived from an EMBL/GenBank/DDBJ whole genome shotgun (WGS) entry which is preliminary data.</text>
</comment>
<feature type="transmembrane region" description="Helical" evidence="1">
    <location>
        <begin position="380"/>
        <end position="402"/>
    </location>
</feature>
<feature type="transmembrane region" description="Helical" evidence="1">
    <location>
        <begin position="254"/>
        <end position="277"/>
    </location>
</feature>
<dbReference type="InterPro" id="IPR011621">
    <property type="entry name" value="Metal-dep_PHydrolase_7TM_intra"/>
</dbReference>
<sequence length="538" mass="61534">MKYSNSKINKALLIARRSLQVIVMAIIIVAVFPTKSNFKYEFSKGQFWKHENLISPIDFAIEKSESEIKQEKQQIETNKKLFYRASKAKNEELIKKIKDKYSDKLDQNSLDYVLNTVNKLYSIGILQEHFGKGDETIIVIDNNIAREYDISDFLSQKQANEQIQLLLDKSHVKNKSEISRILTEETGANIIFDSKMTEQVLQSQLQDISPNKGLVSKGELIISKGEQIDDYKYQVLSSLKSVYEGKTISKAKRYSIMLGQFLLVSIALMTMLLFINHSRREIFLDNRKILLIFFVILFMSLVMALIIHINPKYIYIVPLCITPIVIRTFFDTKTALYVFLVSIIIIGFSVPNSFEFVFYQLIAGMMTIVSIEHSNKRSNFLLTSLLIFISYALIYIATALIQNVELNQLEINRFLMFALNAIMILFAIPFVLVLEKMFGLLSDFSLIEYTNTNSKILRELSVKAPGTFQHCVQVANIAEDLIHEIGGNALLVRAGALHHDIGKINTPIFFIENQNTNFNPHSEISYEESAQVIISHVT</sequence>
<dbReference type="InterPro" id="IPR003607">
    <property type="entry name" value="HD/PDEase_dom"/>
</dbReference>
<dbReference type="InterPro" id="IPR006674">
    <property type="entry name" value="HD_domain"/>
</dbReference>
<dbReference type="InterPro" id="IPR006675">
    <property type="entry name" value="HDIG_dom"/>
</dbReference>
<dbReference type="PANTHER" id="PTHR36442:SF1">
    <property type="entry name" value="CYCLIC-DI-AMP PHOSPHODIESTERASE PGPH"/>
    <property type="match status" value="1"/>
</dbReference>
<dbReference type="Proteomes" id="UP000824267">
    <property type="component" value="Unassembled WGS sequence"/>
</dbReference>
<gene>
    <name evidence="3" type="ORF">IAC47_05360</name>
</gene>
<dbReference type="Pfam" id="PF07697">
    <property type="entry name" value="7TMR-HDED"/>
    <property type="match status" value="1"/>
</dbReference>
<dbReference type="Pfam" id="PF01966">
    <property type="entry name" value="HD"/>
    <property type="match status" value="1"/>
</dbReference>
<dbReference type="AlphaFoldDB" id="A0A9D1RHD6"/>
<feature type="transmembrane region" description="Helical" evidence="1">
    <location>
        <begin position="335"/>
        <end position="350"/>
    </location>
</feature>
<dbReference type="SUPFAM" id="SSF109604">
    <property type="entry name" value="HD-domain/PDEase-like"/>
    <property type="match status" value="1"/>
</dbReference>
<dbReference type="EMBL" id="DXGG01000169">
    <property type="protein sequence ID" value="HIW87684.1"/>
    <property type="molecule type" value="Genomic_DNA"/>
</dbReference>
<dbReference type="InterPro" id="IPR052722">
    <property type="entry name" value="PgpH_phosphodiesterase"/>
</dbReference>
<evidence type="ECO:0000259" key="2">
    <source>
        <dbReference type="PROSITE" id="PS51831"/>
    </source>
</evidence>
<evidence type="ECO:0000313" key="3">
    <source>
        <dbReference type="EMBL" id="HIW87684.1"/>
    </source>
</evidence>
<evidence type="ECO:0000256" key="1">
    <source>
        <dbReference type="SAM" id="Phobius"/>
    </source>
</evidence>
<feature type="transmembrane region" description="Helical" evidence="1">
    <location>
        <begin position="289"/>
        <end position="307"/>
    </location>
</feature>
<reference evidence="3" key="2">
    <citation type="submission" date="2021-04" db="EMBL/GenBank/DDBJ databases">
        <authorList>
            <person name="Gilroy R."/>
        </authorList>
    </citation>
    <scope>NUCLEOTIDE SEQUENCE</scope>
    <source>
        <strain evidence="3">Gambia16-930</strain>
    </source>
</reference>
<feature type="transmembrane region" description="Helical" evidence="1">
    <location>
        <begin position="313"/>
        <end position="330"/>
    </location>
</feature>
<accession>A0A9D1RHD6</accession>
<dbReference type="CDD" id="cd00077">
    <property type="entry name" value="HDc"/>
    <property type="match status" value="1"/>
</dbReference>
<dbReference type="InterPro" id="IPR011624">
    <property type="entry name" value="Metal-dep_PHydrolase_7TM_extra"/>
</dbReference>
<dbReference type="NCBIfam" id="TIGR00277">
    <property type="entry name" value="HDIG"/>
    <property type="match status" value="1"/>
</dbReference>
<feature type="transmembrane region" description="Helical" evidence="1">
    <location>
        <begin position="414"/>
        <end position="434"/>
    </location>
</feature>
<dbReference type="PANTHER" id="PTHR36442">
    <property type="entry name" value="CYCLIC-DI-AMP PHOSPHODIESTERASE PGPH"/>
    <property type="match status" value="1"/>
</dbReference>
<keyword evidence="1" id="KW-1133">Transmembrane helix</keyword>
<keyword evidence="1" id="KW-0812">Transmembrane</keyword>
<evidence type="ECO:0000313" key="4">
    <source>
        <dbReference type="Proteomes" id="UP000824267"/>
    </source>
</evidence>
<feature type="transmembrane region" description="Helical" evidence="1">
    <location>
        <begin position="12"/>
        <end position="32"/>
    </location>
</feature>
<organism evidence="3 4">
    <name type="scientific">Candidatus Onthomorpha intestinigallinarum</name>
    <dbReference type="NCBI Taxonomy" id="2840880"/>
    <lineage>
        <taxon>Bacteria</taxon>
        <taxon>Pseudomonadati</taxon>
        <taxon>Bacteroidota</taxon>
        <taxon>Bacteroidia</taxon>
        <taxon>Bacteroidales</taxon>
        <taxon>Candidatus Onthomorpha</taxon>
    </lineage>
</organism>
<reference evidence="3" key="1">
    <citation type="journal article" date="2021" name="PeerJ">
        <title>Extensive microbial diversity within the chicken gut microbiome revealed by metagenomics and culture.</title>
        <authorList>
            <person name="Gilroy R."/>
            <person name="Ravi A."/>
            <person name="Getino M."/>
            <person name="Pursley I."/>
            <person name="Horton D.L."/>
            <person name="Alikhan N.F."/>
            <person name="Baker D."/>
            <person name="Gharbi K."/>
            <person name="Hall N."/>
            <person name="Watson M."/>
            <person name="Adriaenssens E.M."/>
            <person name="Foster-Nyarko E."/>
            <person name="Jarju S."/>
            <person name="Secka A."/>
            <person name="Antonio M."/>
            <person name="Oren A."/>
            <person name="Chaudhuri R.R."/>
            <person name="La Ragione R."/>
            <person name="Hildebrand F."/>
            <person name="Pallen M.J."/>
        </authorList>
    </citation>
    <scope>NUCLEOTIDE SEQUENCE</scope>
    <source>
        <strain evidence="3">Gambia16-930</strain>
    </source>
</reference>
<name>A0A9D1RHD6_9BACT</name>